<evidence type="ECO:0000313" key="1">
    <source>
        <dbReference type="Proteomes" id="UP000790787"/>
    </source>
</evidence>
<dbReference type="RefSeq" id="XP_075091667.1">
    <property type="nucleotide sequence ID" value="XM_075235566.1"/>
</dbReference>
<dbReference type="Proteomes" id="UP000790787">
    <property type="component" value="Chromosome 17"/>
</dbReference>
<sequence>MKLYMLAKVRERKARDLDQVKYIKDEDIIVLMEDAYIRPRWKTYFHKLLNKEGDISIVMGELEHSKRLHDFGHCRRIKVNDVMGAMCKMSRGIATGPDEIPIEFWKSTSRAGVEWLTGLFNVNLLDEEYVLRMEVEYDDSLVQEHE</sequence>
<evidence type="ECO:0000313" key="2">
    <source>
        <dbReference type="RefSeq" id="XP_075091667.1"/>
    </source>
</evidence>
<organism evidence="1 2">
    <name type="scientific">Nicotiana tabacum</name>
    <name type="common">Common tobacco</name>
    <dbReference type="NCBI Taxonomy" id="4097"/>
    <lineage>
        <taxon>Eukaryota</taxon>
        <taxon>Viridiplantae</taxon>
        <taxon>Streptophyta</taxon>
        <taxon>Embryophyta</taxon>
        <taxon>Tracheophyta</taxon>
        <taxon>Spermatophyta</taxon>
        <taxon>Magnoliopsida</taxon>
        <taxon>eudicotyledons</taxon>
        <taxon>Gunneridae</taxon>
        <taxon>Pentapetalae</taxon>
        <taxon>asterids</taxon>
        <taxon>lamiids</taxon>
        <taxon>Solanales</taxon>
        <taxon>Solanaceae</taxon>
        <taxon>Nicotianoideae</taxon>
        <taxon>Nicotianeae</taxon>
        <taxon>Nicotiana</taxon>
    </lineage>
</organism>
<accession>A0AC58T359</accession>
<keyword evidence="1" id="KW-1185">Reference proteome</keyword>
<proteinExistence type="predicted"/>
<reference evidence="1" key="1">
    <citation type="journal article" date="2014" name="Nat. Commun.">
        <title>The tobacco genome sequence and its comparison with those of tomato and potato.</title>
        <authorList>
            <person name="Sierro N."/>
            <person name="Battey J.N."/>
            <person name="Ouadi S."/>
            <person name="Bakaher N."/>
            <person name="Bovet L."/>
            <person name="Willig A."/>
            <person name="Goepfert S."/>
            <person name="Peitsch M.C."/>
            <person name="Ivanov N.V."/>
        </authorList>
    </citation>
    <scope>NUCLEOTIDE SEQUENCE [LARGE SCALE GENOMIC DNA]</scope>
</reference>
<name>A0AC58T359_TOBAC</name>
<protein>
    <submittedName>
        <fullName evidence="2">Uncharacterized protein LOC142171861</fullName>
    </submittedName>
</protein>
<gene>
    <name evidence="2" type="primary">LOC142171861</name>
</gene>
<reference evidence="2" key="2">
    <citation type="submission" date="2025-08" db="UniProtKB">
        <authorList>
            <consortium name="RefSeq"/>
        </authorList>
    </citation>
    <scope>IDENTIFICATION</scope>
    <source>
        <tissue evidence="2">Leaf</tissue>
    </source>
</reference>